<reference evidence="1" key="1">
    <citation type="journal article" date="2019" name="bioRxiv">
        <title>The Genome of the Zebra Mussel, Dreissena polymorpha: A Resource for Invasive Species Research.</title>
        <authorList>
            <person name="McCartney M.A."/>
            <person name="Auch B."/>
            <person name="Kono T."/>
            <person name="Mallez S."/>
            <person name="Zhang Y."/>
            <person name="Obille A."/>
            <person name="Becker A."/>
            <person name="Abrahante J.E."/>
            <person name="Garbe J."/>
            <person name="Badalamenti J.P."/>
            <person name="Herman A."/>
            <person name="Mangelson H."/>
            <person name="Liachko I."/>
            <person name="Sullivan S."/>
            <person name="Sone E.D."/>
            <person name="Koren S."/>
            <person name="Silverstein K.A.T."/>
            <person name="Beckman K.B."/>
            <person name="Gohl D.M."/>
        </authorList>
    </citation>
    <scope>NUCLEOTIDE SEQUENCE</scope>
    <source>
        <strain evidence="1">Duluth1</strain>
        <tissue evidence="1">Whole animal</tissue>
    </source>
</reference>
<dbReference type="AlphaFoldDB" id="A0A9D4DJ92"/>
<evidence type="ECO:0000313" key="1">
    <source>
        <dbReference type="EMBL" id="KAH3750299.1"/>
    </source>
</evidence>
<proteinExistence type="predicted"/>
<keyword evidence="2" id="KW-1185">Reference proteome</keyword>
<dbReference type="Proteomes" id="UP000828390">
    <property type="component" value="Unassembled WGS sequence"/>
</dbReference>
<sequence>MLLIDECSSEWLCSLLIKLSEFDHTVHCVLSDIVVQSDGVDCDAHSNIRASDLRSKLLSRDMSNILILVGNGSKVLCEIFRDTSIRVVHI</sequence>
<reference evidence="1" key="2">
    <citation type="submission" date="2020-11" db="EMBL/GenBank/DDBJ databases">
        <authorList>
            <person name="McCartney M.A."/>
            <person name="Auch B."/>
            <person name="Kono T."/>
            <person name="Mallez S."/>
            <person name="Becker A."/>
            <person name="Gohl D.M."/>
            <person name="Silverstein K.A.T."/>
            <person name="Koren S."/>
            <person name="Bechman K.B."/>
            <person name="Herman A."/>
            <person name="Abrahante J.E."/>
            <person name="Garbe J."/>
        </authorList>
    </citation>
    <scope>NUCLEOTIDE SEQUENCE</scope>
    <source>
        <strain evidence="1">Duluth1</strain>
        <tissue evidence="1">Whole animal</tissue>
    </source>
</reference>
<organism evidence="1 2">
    <name type="scientific">Dreissena polymorpha</name>
    <name type="common">Zebra mussel</name>
    <name type="synonym">Mytilus polymorpha</name>
    <dbReference type="NCBI Taxonomy" id="45954"/>
    <lineage>
        <taxon>Eukaryota</taxon>
        <taxon>Metazoa</taxon>
        <taxon>Spiralia</taxon>
        <taxon>Lophotrochozoa</taxon>
        <taxon>Mollusca</taxon>
        <taxon>Bivalvia</taxon>
        <taxon>Autobranchia</taxon>
        <taxon>Heteroconchia</taxon>
        <taxon>Euheterodonta</taxon>
        <taxon>Imparidentia</taxon>
        <taxon>Neoheterodontei</taxon>
        <taxon>Myida</taxon>
        <taxon>Dreissenoidea</taxon>
        <taxon>Dreissenidae</taxon>
        <taxon>Dreissena</taxon>
    </lineage>
</organism>
<evidence type="ECO:0000313" key="2">
    <source>
        <dbReference type="Proteomes" id="UP000828390"/>
    </source>
</evidence>
<comment type="caution">
    <text evidence="1">The sequence shown here is derived from an EMBL/GenBank/DDBJ whole genome shotgun (WGS) entry which is preliminary data.</text>
</comment>
<protein>
    <submittedName>
        <fullName evidence="1">Uncharacterized protein</fullName>
    </submittedName>
</protein>
<gene>
    <name evidence="1" type="ORF">DPMN_184819</name>
</gene>
<dbReference type="EMBL" id="JAIWYP010000010">
    <property type="protein sequence ID" value="KAH3750299.1"/>
    <property type="molecule type" value="Genomic_DNA"/>
</dbReference>
<name>A0A9D4DJ92_DREPO</name>
<accession>A0A9D4DJ92</accession>